<proteinExistence type="predicted"/>
<organism evidence="1 2">
    <name type="scientific">Cardiobacterium valvarum F0432</name>
    <dbReference type="NCBI Taxonomy" id="797473"/>
    <lineage>
        <taxon>Bacteria</taxon>
        <taxon>Pseudomonadati</taxon>
        <taxon>Pseudomonadota</taxon>
        <taxon>Gammaproteobacteria</taxon>
        <taxon>Cardiobacteriales</taxon>
        <taxon>Cardiobacteriaceae</taxon>
        <taxon>Cardiobacterium</taxon>
    </lineage>
</organism>
<dbReference type="HOGENOM" id="CLU_2536409_0_0_6"/>
<protein>
    <recommendedName>
        <fullName evidence="3">LysR substrate-binding domain-containing protein</fullName>
    </recommendedName>
</protein>
<evidence type="ECO:0000313" key="2">
    <source>
        <dbReference type="Proteomes" id="UP000004750"/>
    </source>
</evidence>
<dbReference type="AlphaFoldDB" id="G9ZDQ5"/>
<accession>G9ZDQ5</accession>
<dbReference type="SUPFAM" id="SSF53850">
    <property type="entry name" value="Periplasmic binding protein-like II"/>
    <property type="match status" value="1"/>
</dbReference>
<evidence type="ECO:0000313" key="1">
    <source>
        <dbReference type="EMBL" id="EHM55242.1"/>
    </source>
</evidence>
<dbReference type="Proteomes" id="UP000004750">
    <property type="component" value="Unassembled WGS sequence"/>
</dbReference>
<comment type="caution">
    <text evidence="1">The sequence shown here is derived from an EMBL/GenBank/DDBJ whole genome shotgun (WGS) entry which is preliminary data.</text>
</comment>
<dbReference type="Gene3D" id="3.40.190.290">
    <property type="match status" value="1"/>
</dbReference>
<dbReference type="STRING" id="797473.HMPREF9080_00889"/>
<name>G9ZDQ5_9GAMM</name>
<dbReference type="EMBL" id="AGCM01000044">
    <property type="protein sequence ID" value="EHM55242.1"/>
    <property type="molecule type" value="Genomic_DNA"/>
</dbReference>
<sequence length="83" mass="8918">MLHQLLLMGGGIGYLLLWLIEDDLATGRLVRLLPAYPERRHLSAKVRSMIDFLVEKAAGIAVCAQSGSAEAAQKRAISVASKG</sequence>
<gene>
    <name evidence="1" type="ORF">HMPREF9080_00889</name>
</gene>
<reference evidence="1 2" key="1">
    <citation type="submission" date="2011-08" db="EMBL/GenBank/DDBJ databases">
        <authorList>
            <person name="Weinstock G."/>
            <person name="Sodergren E."/>
            <person name="Clifton S."/>
            <person name="Fulton L."/>
            <person name="Fulton B."/>
            <person name="Courtney L."/>
            <person name="Fronick C."/>
            <person name="Harrison M."/>
            <person name="Strong C."/>
            <person name="Farmer C."/>
            <person name="Delahaunty K."/>
            <person name="Markovic C."/>
            <person name="Hall O."/>
            <person name="Minx P."/>
            <person name="Tomlinson C."/>
            <person name="Mitreva M."/>
            <person name="Hou S."/>
            <person name="Chen J."/>
            <person name="Wollam A."/>
            <person name="Pepin K.H."/>
            <person name="Johnson M."/>
            <person name="Bhonagiri V."/>
            <person name="Zhang X."/>
            <person name="Suruliraj S."/>
            <person name="Warren W."/>
            <person name="Chinwalla A."/>
            <person name="Mardis E.R."/>
            <person name="Wilson R.K."/>
        </authorList>
    </citation>
    <scope>NUCLEOTIDE SEQUENCE [LARGE SCALE GENOMIC DNA]</scope>
    <source>
        <strain evidence="1 2">F0432</strain>
    </source>
</reference>
<evidence type="ECO:0008006" key="3">
    <source>
        <dbReference type="Google" id="ProtNLM"/>
    </source>
</evidence>